<reference evidence="1" key="1">
    <citation type="submission" date="2018-05" db="EMBL/GenBank/DDBJ databases">
        <authorList>
            <person name="Lanie J.A."/>
            <person name="Ng W.-L."/>
            <person name="Kazmierczak K.M."/>
            <person name="Andrzejewski T.M."/>
            <person name="Davidsen T.M."/>
            <person name="Wayne K.J."/>
            <person name="Tettelin H."/>
            <person name="Glass J.I."/>
            <person name="Rusch D."/>
            <person name="Podicherti R."/>
            <person name="Tsui H.-C.T."/>
            <person name="Winkler M.E."/>
        </authorList>
    </citation>
    <scope>NUCLEOTIDE SEQUENCE</scope>
</reference>
<evidence type="ECO:0000313" key="1">
    <source>
        <dbReference type="EMBL" id="SVD00851.1"/>
    </source>
</evidence>
<protein>
    <submittedName>
        <fullName evidence="1">Uncharacterized protein</fullName>
    </submittedName>
</protein>
<sequence>MAKESIGKVIIFSIRALIRIAAQFYEEGVDVKRIEQHVRN</sequence>
<organism evidence="1">
    <name type="scientific">marine metagenome</name>
    <dbReference type="NCBI Taxonomy" id="408172"/>
    <lineage>
        <taxon>unclassified sequences</taxon>
        <taxon>metagenomes</taxon>
        <taxon>ecological metagenomes</taxon>
    </lineage>
</organism>
<proteinExistence type="predicted"/>
<accession>A0A382RW08</accession>
<name>A0A382RW08_9ZZZZ</name>
<dbReference type="AlphaFoldDB" id="A0A382RW08"/>
<dbReference type="EMBL" id="UINC01123999">
    <property type="protein sequence ID" value="SVD00851.1"/>
    <property type="molecule type" value="Genomic_DNA"/>
</dbReference>
<gene>
    <name evidence="1" type="ORF">METZ01_LOCUS353705</name>
</gene>